<dbReference type="PANTHER" id="PTHR43479:SF7">
    <property type="entry name" value="TETR-FAMILY TRANSCRIPTIONAL REGULATOR"/>
    <property type="match status" value="1"/>
</dbReference>
<dbReference type="InterPro" id="IPR001647">
    <property type="entry name" value="HTH_TetR"/>
</dbReference>
<protein>
    <submittedName>
        <fullName evidence="4">AcrR family transcriptional regulator</fullName>
    </submittedName>
</protein>
<sequence>MAEDLRTQKTKMEIRNQFVNLLLKKNFNNITVKDITREANIGRGTFYLHFKDKYDLLQTIIEEAVTAITDKFHPAQLFEQGQVIPARGQAFISEVFGYFQAHEKLYRALLFNEGLPSFRYKLQQQMLGKFQREVRPLLLENHNRDPLALEIVPQFVSSGMIGLVGWSFENHFSVPKEAIARNIIRILSQIPYL</sequence>
<dbReference type="Pfam" id="PF00440">
    <property type="entry name" value="TetR_N"/>
    <property type="match status" value="1"/>
</dbReference>
<name>A0ABS2Q6W2_9BACL</name>
<dbReference type="InterPro" id="IPR009057">
    <property type="entry name" value="Homeodomain-like_sf"/>
</dbReference>
<dbReference type="Proteomes" id="UP000823201">
    <property type="component" value="Unassembled WGS sequence"/>
</dbReference>
<evidence type="ECO:0000313" key="4">
    <source>
        <dbReference type="EMBL" id="MBM7656919.1"/>
    </source>
</evidence>
<accession>A0ABS2Q6W2</accession>
<dbReference type="PROSITE" id="PS50977">
    <property type="entry name" value="HTH_TETR_2"/>
    <property type="match status" value="1"/>
</dbReference>
<dbReference type="InterPro" id="IPR050624">
    <property type="entry name" value="HTH-type_Tx_Regulator"/>
</dbReference>
<reference evidence="4 5" key="1">
    <citation type="submission" date="2021-01" db="EMBL/GenBank/DDBJ databases">
        <title>Genomic Encyclopedia of Type Strains, Phase IV (KMG-IV): sequencing the most valuable type-strain genomes for metagenomic binning, comparative biology and taxonomic classification.</title>
        <authorList>
            <person name="Goeker M."/>
        </authorList>
    </citation>
    <scope>NUCLEOTIDE SEQUENCE [LARGE SCALE GENOMIC DNA]</scope>
    <source>
        <strain evidence="4 5">DSM 100968</strain>
    </source>
</reference>
<proteinExistence type="predicted"/>
<evidence type="ECO:0000256" key="1">
    <source>
        <dbReference type="ARBA" id="ARBA00023125"/>
    </source>
</evidence>
<gene>
    <name evidence="4" type="ORF">JOC27_000356</name>
</gene>
<comment type="caution">
    <text evidence="4">The sequence shown here is derived from an EMBL/GenBank/DDBJ whole genome shotgun (WGS) entry which is preliminary data.</text>
</comment>
<dbReference type="RefSeq" id="WP_205005277.1">
    <property type="nucleotide sequence ID" value="NZ_CBCRXA010000002.1"/>
</dbReference>
<evidence type="ECO:0000313" key="5">
    <source>
        <dbReference type="Proteomes" id="UP000823201"/>
    </source>
</evidence>
<dbReference type="PANTHER" id="PTHR43479">
    <property type="entry name" value="ACREF/ENVCD OPERON REPRESSOR-RELATED"/>
    <property type="match status" value="1"/>
</dbReference>
<dbReference type="InterPro" id="IPR039532">
    <property type="entry name" value="TetR_C_Firmicutes"/>
</dbReference>
<keyword evidence="1 2" id="KW-0238">DNA-binding</keyword>
<feature type="domain" description="HTH tetR-type" evidence="3">
    <location>
        <begin position="8"/>
        <end position="68"/>
    </location>
</feature>
<feature type="DNA-binding region" description="H-T-H motif" evidence="2">
    <location>
        <begin position="31"/>
        <end position="50"/>
    </location>
</feature>
<organism evidence="4 5">
    <name type="scientific">Sporolactobacillus spathodeae</name>
    <dbReference type="NCBI Taxonomy" id="1465502"/>
    <lineage>
        <taxon>Bacteria</taxon>
        <taxon>Bacillati</taxon>
        <taxon>Bacillota</taxon>
        <taxon>Bacilli</taxon>
        <taxon>Bacillales</taxon>
        <taxon>Sporolactobacillaceae</taxon>
        <taxon>Sporolactobacillus</taxon>
    </lineage>
</organism>
<keyword evidence="5" id="KW-1185">Reference proteome</keyword>
<evidence type="ECO:0000259" key="3">
    <source>
        <dbReference type="PROSITE" id="PS50977"/>
    </source>
</evidence>
<evidence type="ECO:0000256" key="2">
    <source>
        <dbReference type="PROSITE-ProRule" id="PRU00335"/>
    </source>
</evidence>
<dbReference type="Gene3D" id="1.10.357.10">
    <property type="entry name" value="Tetracycline Repressor, domain 2"/>
    <property type="match status" value="1"/>
</dbReference>
<dbReference type="SUPFAM" id="SSF46689">
    <property type="entry name" value="Homeodomain-like"/>
    <property type="match status" value="1"/>
</dbReference>
<dbReference type="EMBL" id="JAFBEV010000002">
    <property type="protein sequence ID" value="MBM7656919.1"/>
    <property type="molecule type" value="Genomic_DNA"/>
</dbReference>
<dbReference type="Pfam" id="PF14278">
    <property type="entry name" value="TetR_C_8"/>
    <property type="match status" value="1"/>
</dbReference>